<keyword evidence="1" id="KW-0645">Protease</keyword>
<name>A0AAV4J844_9GAST</name>
<dbReference type="InterPro" id="IPR000209">
    <property type="entry name" value="Peptidase_S8/S53_dom"/>
</dbReference>
<dbReference type="InterPro" id="IPR036852">
    <property type="entry name" value="Peptidase_S8/S53_dom_sf"/>
</dbReference>
<keyword evidence="8" id="KW-1185">Reference proteome</keyword>
<proteinExistence type="inferred from homology"/>
<evidence type="ECO:0000256" key="5">
    <source>
        <dbReference type="SAM" id="Phobius"/>
    </source>
</evidence>
<dbReference type="GO" id="GO:0004252">
    <property type="term" value="F:serine-type endopeptidase activity"/>
    <property type="evidence" value="ECO:0007669"/>
    <property type="project" value="InterPro"/>
</dbReference>
<dbReference type="GO" id="GO:0005802">
    <property type="term" value="C:trans-Golgi network"/>
    <property type="evidence" value="ECO:0007669"/>
    <property type="project" value="TreeGrafter"/>
</dbReference>
<feature type="transmembrane region" description="Helical" evidence="5">
    <location>
        <begin position="6"/>
        <end position="32"/>
    </location>
</feature>
<gene>
    <name evidence="7" type="ORF">ElyMa_003265600</name>
</gene>
<keyword evidence="5" id="KW-0812">Transmembrane</keyword>
<keyword evidence="5" id="KW-0472">Membrane</keyword>
<evidence type="ECO:0000256" key="3">
    <source>
        <dbReference type="ARBA" id="ARBA00022825"/>
    </source>
</evidence>
<dbReference type="PROSITE" id="PS00137">
    <property type="entry name" value="SUBTILASE_HIS"/>
    <property type="match status" value="1"/>
</dbReference>
<dbReference type="GO" id="GO:0000139">
    <property type="term" value="C:Golgi membrane"/>
    <property type="evidence" value="ECO:0007669"/>
    <property type="project" value="TreeGrafter"/>
</dbReference>
<evidence type="ECO:0000256" key="4">
    <source>
        <dbReference type="PROSITE-ProRule" id="PRU01240"/>
    </source>
</evidence>
<dbReference type="InterPro" id="IPR022398">
    <property type="entry name" value="Peptidase_S8_His-AS"/>
</dbReference>
<sequence>MVVVVMMLVMVMLVMMLVFIVVVMMLVMEVVVMMLTNYNYKGSWDLNDNDPDPSPSYVKMSNHHGTRCAGEIAAVANNNVCGVGVAYGASVAAALFNTSDMHANFAVFSKDGGIILGNGENVASD</sequence>
<dbReference type="Pfam" id="PF00082">
    <property type="entry name" value="Peptidase_S8"/>
    <property type="match status" value="1"/>
</dbReference>
<dbReference type="Proteomes" id="UP000762676">
    <property type="component" value="Unassembled WGS sequence"/>
</dbReference>
<evidence type="ECO:0000313" key="8">
    <source>
        <dbReference type="Proteomes" id="UP000762676"/>
    </source>
</evidence>
<dbReference type="AlphaFoldDB" id="A0AAV4J844"/>
<dbReference type="GO" id="GO:0016485">
    <property type="term" value="P:protein processing"/>
    <property type="evidence" value="ECO:0007669"/>
    <property type="project" value="TreeGrafter"/>
</dbReference>
<dbReference type="EMBL" id="BMAT01006721">
    <property type="protein sequence ID" value="GFS18540.1"/>
    <property type="molecule type" value="Genomic_DNA"/>
</dbReference>
<reference evidence="7 8" key="1">
    <citation type="journal article" date="2021" name="Elife">
        <title>Chloroplast acquisition without the gene transfer in kleptoplastic sea slugs, Plakobranchus ocellatus.</title>
        <authorList>
            <person name="Maeda T."/>
            <person name="Takahashi S."/>
            <person name="Yoshida T."/>
            <person name="Shimamura S."/>
            <person name="Takaki Y."/>
            <person name="Nagai Y."/>
            <person name="Toyoda A."/>
            <person name="Suzuki Y."/>
            <person name="Arimoto A."/>
            <person name="Ishii H."/>
            <person name="Satoh N."/>
            <person name="Nishiyama T."/>
            <person name="Hasebe M."/>
            <person name="Maruyama T."/>
            <person name="Minagawa J."/>
            <person name="Obokata J."/>
            <person name="Shigenobu S."/>
        </authorList>
    </citation>
    <scope>NUCLEOTIDE SEQUENCE [LARGE SCALE GENOMIC DNA]</scope>
</reference>
<comment type="similarity">
    <text evidence="4">Belongs to the peptidase S8 family.</text>
</comment>
<accession>A0AAV4J844</accession>
<keyword evidence="5" id="KW-1133">Transmembrane helix</keyword>
<evidence type="ECO:0000259" key="6">
    <source>
        <dbReference type="Pfam" id="PF00082"/>
    </source>
</evidence>
<evidence type="ECO:0000313" key="7">
    <source>
        <dbReference type="EMBL" id="GFS18540.1"/>
    </source>
</evidence>
<comment type="caution">
    <text evidence="7">The sequence shown here is derived from an EMBL/GenBank/DDBJ whole genome shotgun (WGS) entry which is preliminary data.</text>
</comment>
<dbReference type="PANTHER" id="PTHR42884:SF28">
    <property type="entry name" value="PROPROTEIN CONVERTASE SUBTILISIN_KEXIN TYPE 7"/>
    <property type="match status" value="1"/>
</dbReference>
<organism evidence="7 8">
    <name type="scientific">Elysia marginata</name>
    <dbReference type="NCBI Taxonomy" id="1093978"/>
    <lineage>
        <taxon>Eukaryota</taxon>
        <taxon>Metazoa</taxon>
        <taxon>Spiralia</taxon>
        <taxon>Lophotrochozoa</taxon>
        <taxon>Mollusca</taxon>
        <taxon>Gastropoda</taxon>
        <taxon>Heterobranchia</taxon>
        <taxon>Euthyneura</taxon>
        <taxon>Panpulmonata</taxon>
        <taxon>Sacoglossa</taxon>
        <taxon>Placobranchoidea</taxon>
        <taxon>Plakobranchidae</taxon>
        <taxon>Elysia</taxon>
    </lineage>
</organism>
<dbReference type="Gene3D" id="3.40.50.200">
    <property type="entry name" value="Peptidase S8/S53 domain"/>
    <property type="match status" value="1"/>
</dbReference>
<dbReference type="PROSITE" id="PS51892">
    <property type="entry name" value="SUBTILASE"/>
    <property type="match status" value="1"/>
</dbReference>
<feature type="domain" description="Peptidase S8/S53" evidence="6">
    <location>
        <begin position="39"/>
        <end position="96"/>
    </location>
</feature>
<dbReference type="PANTHER" id="PTHR42884">
    <property type="entry name" value="PROPROTEIN CONVERTASE SUBTILISIN/KEXIN-RELATED"/>
    <property type="match status" value="1"/>
</dbReference>
<evidence type="ECO:0000256" key="2">
    <source>
        <dbReference type="ARBA" id="ARBA00022801"/>
    </source>
</evidence>
<comment type="caution">
    <text evidence="4">Lacks conserved residue(s) required for the propagation of feature annotation.</text>
</comment>
<dbReference type="SUPFAM" id="SSF52743">
    <property type="entry name" value="Subtilisin-like"/>
    <property type="match status" value="1"/>
</dbReference>
<evidence type="ECO:0000256" key="1">
    <source>
        <dbReference type="ARBA" id="ARBA00022670"/>
    </source>
</evidence>
<keyword evidence="2" id="KW-0378">Hydrolase</keyword>
<protein>
    <submittedName>
        <fullName evidence="7">Proprotein convertase subtilisin/kexin type 7</fullName>
    </submittedName>
</protein>
<keyword evidence="3" id="KW-0720">Serine protease</keyword>